<evidence type="ECO:0000313" key="5">
    <source>
        <dbReference type="EMBL" id="VFT88143.1"/>
    </source>
</evidence>
<dbReference type="AlphaFoldDB" id="A0A485KSW8"/>
<accession>A0A485KSW8</accession>
<dbReference type="PANTHER" id="PTHR15069">
    <property type="entry name" value="PROTEASOME ASSEMBLY CHAPERONE 1"/>
    <property type="match status" value="1"/>
</dbReference>
<dbReference type="OrthoDB" id="17536at2759"/>
<dbReference type="EMBL" id="CAADRA010005289">
    <property type="protein sequence ID" value="VFT88143.1"/>
    <property type="molecule type" value="Genomic_DNA"/>
</dbReference>
<name>A0A485KSW8_9STRA</name>
<proteinExistence type="inferred from homology"/>
<dbReference type="InterPro" id="IPR016565">
    <property type="entry name" value="Proteasome_assmbl_chp_1"/>
</dbReference>
<reference evidence="4" key="2">
    <citation type="submission" date="2019-06" db="EMBL/GenBank/DDBJ databases">
        <title>Genomics analysis of Aphanomyces spp. identifies a new class of oomycete effector associated with host adaptation.</title>
        <authorList>
            <person name="Gaulin E."/>
        </authorList>
    </citation>
    <scope>NUCLEOTIDE SEQUENCE</scope>
    <source>
        <strain evidence="4">CBS 578.67</strain>
    </source>
</reference>
<protein>
    <recommendedName>
        <fullName evidence="2">Proteasome assembly chaperone 1</fullName>
    </recommendedName>
</protein>
<evidence type="ECO:0000313" key="4">
    <source>
        <dbReference type="EMBL" id="KAF0698074.1"/>
    </source>
</evidence>
<dbReference type="Proteomes" id="UP000332933">
    <property type="component" value="Unassembled WGS sequence"/>
</dbReference>
<evidence type="ECO:0000256" key="2">
    <source>
        <dbReference type="ARBA" id="ARBA00019180"/>
    </source>
</evidence>
<evidence type="ECO:0000313" key="6">
    <source>
        <dbReference type="Proteomes" id="UP000332933"/>
    </source>
</evidence>
<reference evidence="5 6" key="1">
    <citation type="submission" date="2019-03" db="EMBL/GenBank/DDBJ databases">
        <authorList>
            <person name="Gaulin E."/>
            <person name="Dumas B."/>
        </authorList>
    </citation>
    <scope>NUCLEOTIDE SEQUENCE [LARGE SCALE GENOMIC DNA]</scope>
    <source>
        <strain evidence="5">CBS 568.67</strain>
    </source>
</reference>
<dbReference type="Pfam" id="PF16094">
    <property type="entry name" value="PAC1"/>
    <property type="match status" value="1"/>
</dbReference>
<dbReference type="PANTHER" id="PTHR15069:SF1">
    <property type="entry name" value="PROTEASOME ASSEMBLY CHAPERONE 1"/>
    <property type="match status" value="1"/>
</dbReference>
<sequence length="261" mass="28592">MALQLRYPEEADFHSRSALDVTCHSTPPKITSAFVRWSHDVRRQHSNNGNISFTPNRLIIAAGPSASHLMEKIVAHTPESRVIGTIVLSTSKIVNTKFDSSPSAVCSIVSLSHESLAVISPGDIEENSTWEWIDAVMGSIHSQNVISLSTLMSVTFDEELHEVCSLQKLCTTSQGGEEKEVPVLALPRFITGVPAALLTYCEIRQKRCSAFVSLHHTSSTTAQIIKAFGPILHLVGVESTKPLDTYASSMNEVKSFEDLYI</sequence>
<evidence type="ECO:0000256" key="3">
    <source>
        <dbReference type="ARBA" id="ARBA00023186"/>
    </source>
</evidence>
<keyword evidence="3" id="KW-0143">Chaperone</keyword>
<dbReference type="GO" id="GO:0070628">
    <property type="term" value="F:proteasome binding"/>
    <property type="evidence" value="ECO:0007669"/>
    <property type="project" value="TreeGrafter"/>
</dbReference>
<evidence type="ECO:0000256" key="1">
    <source>
        <dbReference type="ARBA" id="ARBA00005261"/>
    </source>
</evidence>
<comment type="similarity">
    <text evidence="1">Belongs to the PSMG1 family.</text>
</comment>
<dbReference type="GO" id="GO:0080129">
    <property type="term" value="P:proteasome core complex assembly"/>
    <property type="evidence" value="ECO:0007669"/>
    <property type="project" value="TreeGrafter"/>
</dbReference>
<dbReference type="EMBL" id="VJMH01005268">
    <property type="protein sequence ID" value="KAF0698074.1"/>
    <property type="molecule type" value="Genomic_DNA"/>
</dbReference>
<keyword evidence="6" id="KW-1185">Reference proteome</keyword>
<organism evidence="5 6">
    <name type="scientific">Aphanomyces stellatus</name>
    <dbReference type="NCBI Taxonomy" id="120398"/>
    <lineage>
        <taxon>Eukaryota</taxon>
        <taxon>Sar</taxon>
        <taxon>Stramenopiles</taxon>
        <taxon>Oomycota</taxon>
        <taxon>Saprolegniomycetes</taxon>
        <taxon>Saprolegniales</taxon>
        <taxon>Verrucalvaceae</taxon>
        <taxon>Aphanomyces</taxon>
    </lineage>
</organism>
<gene>
    <name evidence="5" type="primary">Aste57867_11281</name>
    <name evidence="4" type="ORF">As57867_011239</name>
    <name evidence="5" type="ORF">ASTE57867_11281</name>
</gene>
<dbReference type="GO" id="GO:0005783">
    <property type="term" value="C:endoplasmic reticulum"/>
    <property type="evidence" value="ECO:0007669"/>
    <property type="project" value="InterPro"/>
</dbReference>